<reference evidence="1" key="1">
    <citation type="submission" date="2014-09" db="EMBL/GenBank/DDBJ databases">
        <authorList>
            <person name="Magalhaes I.L.F."/>
            <person name="Oliveira U."/>
            <person name="Santos F.R."/>
            <person name="Vidigal T.H.D.A."/>
            <person name="Brescovit A.D."/>
            <person name="Santos A.J."/>
        </authorList>
    </citation>
    <scope>NUCLEOTIDE SEQUENCE</scope>
    <source>
        <tissue evidence="1">Shoot tissue taken approximately 20 cm above the soil surface</tissue>
    </source>
</reference>
<proteinExistence type="predicted"/>
<sequence>MVQKIIWNYLAAAVILTSHQGWDRSTSGEGR</sequence>
<accession>A0A0A8ZWE6</accession>
<reference evidence="1" key="2">
    <citation type="journal article" date="2015" name="Data Brief">
        <title>Shoot transcriptome of the giant reed, Arundo donax.</title>
        <authorList>
            <person name="Barrero R.A."/>
            <person name="Guerrero F.D."/>
            <person name="Moolhuijzen P."/>
            <person name="Goolsby J.A."/>
            <person name="Tidwell J."/>
            <person name="Bellgard S.E."/>
            <person name="Bellgard M.I."/>
        </authorList>
    </citation>
    <scope>NUCLEOTIDE SEQUENCE</scope>
    <source>
        <tissue evidence="1">Shoot tissue taken approximately 20 cm above the soil surface</tissue>
    </source>
</reference>
<protein>
    <submittedName>
        <fullName evidence="1">Uncharacterized protein</fullName>
    </submittedName>
</protein>
<name>A0A0A8ZWE6_ARUDO</name>
<evidence type="ECO:0000313" key="1">
    <source>
        <dbReference type="EMBL" id="JAD43714.1"/>
    </source>
</evidence>
<organism evidence="1">
    <name type="scientific">Arundo donax</name>
    <name type="common">Giant reed</name>
    <name type="synonym">Donax arundinaceus</name>
    <dbReference type="NCBI Taxonomy" id="35708"/>
    <lineage>
        <taxon>Eukaryota</taxon>
        <taxon>Viridiplantae</taxon>
        <taxon>Streptophyta</taxon>
        <taxon>Embryophyta</taxon>
        <taxon>Tracheophyta</taxon>
        <taxon>Spermatophyta</taxon>
        <taxon>Magnoliopsida</taxon>
        <taxon>Liliopsida</taxon>
        <taxon>Poales</taxon>
        <taxon>Poaceae</taxon>
        <taxon>PACMAD clade</taxon>
        <taxon>Arundinoideae</taxon>
        <taxon>Arundineae</taxon>
        <taxon>Arundo</taxon>
    </lineage>
</organism>
<dbReference type="AlphaFoldDB" id="A0A0A8ZWE6"/>
<dbReference type="EMBL" id="GBRH01254181">
    <property type="protein sequence ID" value="JAD43714.1"/>
    <property type="molecule type" value="Transcribed_RNA"/>
</dbReference>